<keyword evidence="6" id="KW-0472">Membrane</keyword>
<name>A0A844GEF7_9NEIS</name>
<evidence type="ECO:0000313" key="10">
    <source>
        <dbReference type="EMBL" id="MTD33297.1"/>
    </source>
</evidence>
<dbReference type="Pfam" id="PF02321">
    <property type="entry name" value="OEP"/>
    <property type="match status" value="1"/>
</dbReference>
<organism evidence="10 11">
    <name type="scientific">Paludibacterium denitrificans</name>
    <dbReference type="NCBI Taxonomy" id="2675226"/>
    <lineage>
        <taxon>Bacteria</taxon>
        <taxon>Pseudomonadati</taxon>
        <taxon>Pseudomonadota</taxon>
        <taxon>Betaproteobacteria</taxon>
        <taxon>Neisseriales</taxon>
        <taxon>Chromobacteriaceae</taxon>
        <taxon>Paludibacterium</taxon>
    </lineage>
</organism>
<keyword evidence="3" id="KW-1134">Transmembrane beta strand</keyword>
<dbReference type="GO" id="GO:0015562">
    <property type="term" value="F:efflux transmembrane transporter activity"/>
    <property type="evidence" value="ECO:0007669"/>
    <property type="project" value="InterPro"/>
</dbReference>
<dbReference type="SUPFAM" id="SSF56954">
    <property type="entry name" value="Outer membrane efflux proteins (OEP)"/>
    <property type="match status" value="1"/>
</dbReference>
<evidence type="ECO:0000256" key="9">
    <source>
        <dbReference type="SAM" id="MobiDB-lite"/>
    </source>
</evidence>
<evidence type="ECO:0008006" key="12">
    <source>
        <dbReference type="Google" id="ProtNLM"/>
    </source>
</evidence>
<dbReference type="RefSeq" id="WP_230370132.1">
    <property type="nucleotide sequence ID" value="NZ_WLYX01000001.1"/>
</dbReference>
<evidence type="ECO:0000256" key="2">
    <source>
        <dbReference type="ARBA" id="ARBA00007613"/>
    </source>
</evidence>
<proteinExistence type="inferred from homology"/>
<dbReference type="InterPro" id="IPR003423">
    <property type="entry name" value="OMP_efflux"/>
</dbReference>
<dbReference type="InterPro" id="IPR010131">
    <property type="entry name" value="MdtP/NodT-like"/>
</dbReference>
<evidence type="ECO:0000313" key="11">
    <source>
        <dbReference type="Proteomes" id="UP000446658"/>
    </source>
</evidence>
<evidence type="ECO:0000256" key="5">
    <source>
        <dbReference type="ARBA" id="ARBA00022729"/>
    </source>
</evidence>
<feature type="compositionally biased region" description="Polar residues" evidence="9">
    <location>
        <begin position="173"/>
        <end position="182"/>
    </location>
</feature>
<dbReference type="EMBL" id="WLYX01000001">
    <property type="protein sequence ID" value="MTD33297.1"/>
    <property type="molecule type" value="Genomic_DNA"/>
</dbReference>
<dbReference type="GO" id="GO:0016020">
    <property type="term" value="C:membrane"/>
    <property type="evidence" value="ECO:0007669"/>
    <property type="project" value="UniProtKB-SubCell"/>
</dbReference>
<protein>
    <recommendedName>
        <fullName evidence="12">Outer membrane efflux protein</fullName>
    </recommendedName>
</protein>
<feature type="region of interest" description="Disordered" evidence="9">
    <location>
        <begin position="142"/>
        <end position="182"/>
    </location>
</feature>
<keyword evidence="8" id="KW-0449">Lipoprotein</keyword>
<dbReference type="AlphaFoldDB" id="A0A844GEF7"/>
<dbReference type="PANTHER" id="PTHR30203:SF20">
    <property type="entry name" value="MULTIDRUG RESISTANCE OUTER MEMBRANE PROTEIN MDTP-RELATED"/>
    <property type="match status" value="1"/>
</dbReference>
<sequence>MQDPTLNQLVEQALANSPSMKMADSRLRQARSIVGLNESTLGPQVDANASRSRERYSLYGILPPPLAGSYQNLYTLSLNANWEIDFWGKNRAEVAAALGNQRAVAYEGEQTRLVLTQAVIAQYTGLQHSQGTGTLAQPAVKVGRNPAGAAQGAGKRRTAVGRHPAPERDPDQSLATASQPVA</sequence>
<evidence type="ECO:0000256" key="7">
    <source>
        <dbReference type="ARBA" id="ARBA00023139"/>
    </source>
</evidence>
<evidence type="ECO:0000256" key="8">
    <source>
        <dbReference type="ARBA" id="ARBA00023288"/>
    </source>
</evidence>
<evidence type="ECO:0000256" key="6">
    <source>
        <dbReference type="ARBA" id="ARBA00023136"/>
    </source>
</evidence>
<keyword evidence="11" id="KW-1185">Reference proteome</keyword>
<evidence type="ECO:0000256" key="4">
    <source>
        <dbReference type="ARBA" id="ARBA00022692"/>
    </source>
</evidence>
<dbReference type="PANTHER" id="PTHR30203">
    <property type="entry name" value="OUTER MEMBRANE CATION EFFLUX PROTEIN"/>
    <property type="match status" value="1"/>
</dbReference>
<comment type="similarity">
    <text evidence="2">Belongs to the outer membrane factor (OMF) (TC 1.B.17) family.</text>
</comment>
<keyword evidence="5" id="KW-0732">Signal</keyword>
<evidence type="ECO:0000256" key="1">
    <source>
        <dbReference type="ARBA" id="ARBA00004370"/>
    </source>
</evidence>
<keyword evidence="4" id="KW-0812">Transmembrane</keyword>
<gene>
    <name evidence="10" type="ORF">GKE73_09630</name>
</gene>
<dbReference type="Gene3D" id="2.20.200.10">
    <property type="entry name" value="Outer membrane efflux proteins (OEP)"/>
    <property type="match status" value="1"/>
</dbReference>
<evidence type="ECO:0000256" key="3">
    <source>
        <dbReference type="ARBA" id="ARBA00022452"/>
    </source>
</evidence>
<dbReference type="Proteomes" id="UP000446658">
    <property type="component" value="Unassembled WGS sequence"/>
</dbReference>
<comment type="subcellular location">
    <subcellularLocation>
        <location evidence="1">Membrane</location>
    </subcellularLocation>
</comment>
<accession>A0A844GEF7</accession>
<comment type="caution">
    <text evidence="10">The sequence shown here is derived from an EMBL/GenBank/DDBJ whole genome shotgun (WGS) entry which is preliminary data.</text>
</comment>
<keyword evidence="7" id="KW-0564">Palmitate</keyword>
<reference evidence="10 11" key="1">
    <citation type="submission" date="2019-11" db="EMBL/GenBank/DDBJ databases">
        <title>Draft genome sequence of Paludibacterium sp. dN18-1.</title>
        <authorList>
            <person name="Im W.-T."/>
        </authorList>
    </citation>
    <scope>NUCLEOTIDE SEQUENCE [LARGE SCALE GENOMIC DNA]</scope>
    <source>
        <strain evidence="11">dN 18-1</strain>
    </source>
</reference>
<dbReference type="Gene3D" id="1.20.1600.10">
    <property type="entry name" value="Outer membrane efflux proteins (OEP)"/>
    <property type="match status" value="1"/>
</dbReference>